<proteinExistence type="predicted"/>
<sequence length="137" mass="15787">MRETFNVSPGIIVTDRDLALMNAISTVFPDAANLLCIWHIDKNVLANIKDKLATLEEFDASMKEWAAVCRSETPEVFEERWAALKEEQLQSKQCNQRIRRVMDLNHPIYSNVQLKISRYALFQSNLQYRKVLAASSL</sequence>
<comment type="caution">
    <text evidence="1">The sequence shown here is derived from an EMBL/GenBank/DDBJ whole genome shotgun (WGS) entry which is preliminary data.</text>
</comment>
<gene>
    <name evidence="1" type="ORF">PsorP6_005087</name>
</gene>
<dbReference type="EMBL" id="CM047583">
    <property type="protein sequence ID" value="KAI9912827.1"/>
    <property type="molecule type" value="Genomic_DNA"/>
</dbReference>
<evidence type="ECO:0000313" key="1">
    <source>
        <dbReference type="EMBL" id="KAI9912827.1"/>
    </source>
</evidence>
<dbReference type="Proteomes" id="UP001163321">
    <property type="component" value="Chromosome 4"/>
</dbReference>
<evidence type="ECO:0000313" key="2">
    <source>
        <dbReference type="Proteomes" id="UP001163321"/>
    </source>
</evidence>
<protein>
    <submittedName>
        <fullName evidence="1">Uncharacterized protein</fullName>
    </submittedName>
</protein>
<reference evidence="1 2" key="1">
    <citation type="journal article" date="2022" name="bioRxiv">
        <title>The genome of the oomycete Peronosclerospora sorghi, a cosmopolitan pathogen of maize and sorghum, is inflated with dispersed pseudogenes.</title>
        <authorList>
            <person name="Fletcher K."/>
            <person name="Martin F."/>
            <person name="Isakeit T."/>
            <person name="Cavanaugh K."/>
            <person name="Magill C."/>
            <person name="Michelmore R."/>
        </authorList>
    </citation>
    <scope>NUCLEOTIDE SEQUENCE [LARGE SCALE GENOMIC DNA]</scope>
    <source>
        <strain evidence="1">P6</strain>
    </source>
</reference>
<organism evidence="1 2">
    <name type="scientific">Peronosclerospora sorghi</name>
    <dbReference type="NCBI Taxonomy" id="230839"/>
    <lineage>
        <taxon>Eukaryota</taxon>
        <taxon>Sar</taxon>
        <taxon>Stramenopiles</taxon>
        <taxon>Oomycota</taxon>
        <taxon>Peronosporomycetes</taxon>
        <taxon>Peronosporales</taxon>
        <taxon>Peronosporaceae</taxon>
        <taxon>Peronosclerospora</taxon>
    </lineage>
</organism>
<keyword evidence="2" id="KW-1185">Reference proteome</keyword>
<accession>A0ACC0W2S6</accession>
<name>A0ACC0W2S6_9STRA</name>